<dbReference type="GO" id="GO:0016020">
    <property type="term" value="C:membrane"/>
    <property type="evidence" value="ECO:0007669"/>
    <property type="project" value="InterPro"/>
</dbReference>
<dbReference type="OrthoDB" id="7062404at2"/>
<dbReference type="EMBL" id="FOJO01000003">
    <property type="protein sequence ID" value="SFA44613.1"/>
    <property type="molecule type" value="Genomic_DNA"/>
</dbReference>
<dbReference type="InterPro" id="IPR005331">
    <property type="entry name" value="Sulfotransferase"/>
</dbReference>
<name>A0A1I0SZ06_9RHOB</name>
<accession>A0A1I0SZ06</accession>
<dbReference type="GO" id="GO:0008146">
    <property type="term" value="F:sulfotransferase activity"/>
    <property type="evidence" value="ECO:0007669"/>
    <property type="project" value="InterPro"/>
</dbReference>
<sequence>MKLKLLASNFRPMTAVMNPSLAEMEAEKRAGIVFVHVGKCAGGSVMKALRRGLTRNHAMFELHTRNANQLLRETLFGTQKEFTYLIALRDPISRFVSAFNWDKHRFFLNEKTRAPYVKPFFEEFRTADMLACALSSDDSDKAARALEFSRFGHMGMGQGWYVPADVVTALPKARTWLCETERLAEDLQNFAAAMDERYAKRRLEVGHDKAEFTAGYDNRDELFSKKLSVEGRRNLRILLNDDYRSQRLLKQRFGRR</sequence>
<dbReference type="Gene3D" id="3.40.50.300">
    <property type="entry name" value="P-loop containing nucleotide triphosphate hydrolases"/>
    <property type="match status" value="1"/>
</dbReference>
<gene>
    <name evidence="1" type="ORF">SAMN04487972_103237</name>
</gene>
<reference evidence="1 2" key="1">
    <citation type="submission" date="2016-10" db="EMBL/GenBank/DDBJ databases">
        <authorList>
            <person name="de Groot N.N."/>
        </authorList>
    </citation>
    <scope>NUCLEOTIDE SEQUENCE [LARGE SCALE GENOMIC DNA]</scope>
    <source>
        <strain evidence="1 2">CGMCC 1.6117</strain>
    </source>
</reference>
<dbReference type="Pfam" id="PF03567">
    <property type="entry name" value="Sulfotransfer_2"/>
    <property type="match status" value="1"/>
</dbReference>
<dbReference type="AlphaFoldDB" id="A0A1I0SZ06"/>
<evidence type="ECO:0000313" key="2">
    <source>
        <dbReference type="Proteomes" id="UP000182312"/>
    </source>
</evidence>
<proteinExistence type="predicted"/>
<keyword evidence="1" id="KW-0808">Transferase</keyword>
<dbReference type="InterPro" id="IPR027417">
    <property type="entry name" value="P-loop_NTPase"/>
</dbReference>
<evidence type="ECO:0000313" key="1">
    <source>
        <dbReference type="EMBL" id="SFA44613.1"/>
    </source>
</evidence>
<organism evidence="1 2">
    <name type="scientific">Paracoccus halophilus</name>
    <dbReference type="NCBI Taxonomy" id="376733"/>
    <lineage>
        <taxon>Bacteria</taxon>
        <taxon>Pseudomonadati</taxon>
        <taxon>Pseudomonadota</taxon>
        <taxon>Alphaproteobacteria</taxon>
        <taxon>Rhodobacterales</taxon>
        <taxon>Paracoccaceae</taxon>
        <taxon>Paracoccus</taxon>
    </lineage>
</organism>
<protein>
    <submittedName>
        <fullName evidence="1">Sulfotransferase family protein</fullName>
    </submittedName>
</protein>
<dbReference type="Proteomes" id="UP000182312">
    <property type="component" value="Unassembled WGS sequence"/>
</dbReference>